<sequence>MADGRTSLPSRFCSRMWAHQPAVRPQVNIAGIMLAGTRAKSRTTAAQNSTLVSIARSGRRSRSSDSAACSTATATS</sequence>
<dbReference type="AlphaFoldDB" id="A0A0U0RM82"/>
<protein>
    <submittedName>
        <fullName evidence="2">Uncharacterized protein</fullName>
    </submittedName>
</protein>
<dbReference type="EMBL" id="CSAE01000364">
    <property type="protein sequence ID" value="COW17416.1"/>
    <property type="molecule type" value="Genomic_DNA"/>
</dbReference>
<evidence type="ECO:0000313" key="3">
    <source>
        <dbReference type="Proteomes" id="UP000038802"/>
    </source>
</evidence>
<feature type="region of interest" description="Disordered" evidence="1">
    <location>
        <begin position="39"/>
        <end position="76"/>
    </location>
</feature>
<evidence type="ECO:0000313" key="2">
    <source>
        <dbReference type="EMBL" id="COW17416.1"/>
    </source>
</evidence>
<organism evidence="2 3">
    <name type="scientific">Mycobacterium tuberculosis</name>
    <dbReference type="NCBI Taxonomy" id="1773"/>
    <lineage>
        <taxon>Bacteria</taxon>
        <taxon>Bacillati</taxon>
        <taxon>Actinomycetota</taxon>
        <taxon>Actinomycetes</taxon>
        <taxon>Mycobacteriales</taxon>
        <taxon>Mycobacteriaceae</taxon>
        <taxon>Mycobacterium</taxon>
        <taxon>Mycobacterium tuberculosis complex</taxon>
    </lineage>
</organism>
<feature type="compositionally biased region" description="Low complexity" evidence="1">
    <location>
        <begin position="64"/>
        <end position="76"/>
    </location>
</feature>
<proteinExistence type="predicted"/>
<evidence type="ECO:0000256" key="1">
    <source>
        <dbReference type="SAM" id="MobiDB-lite"/>
    </source>
</evidence>
<gene>
    <name evidence="2" type="ORF">ERS007703_02958</name>
</gene>
<reference evidence="3" key="1">
    <citation type="submission" date="2015-03" db="EMBL/GenBank/DDBJ databases">
        <authorList>
            <consortium name="Pathogen Informatics"/>
        </authorList>
    </citation>
    <scope>NUCLEOTIDE SEQUENCE [LARGE SCALE GENOMIC DNA]</scope>
    <source>
        <strain evidence="3">K00500041</strain>
    </source>
</reference>
<dbReference type="Proteomes" id="UP000038802">
    <property type="component" value="Unassembled WGS sequence"/>
</dbReference>
<feature type="compositionally biased region" description="Polar residues" evidence="1">
    <location>
        <begin position="42"/>
        <end position="52"/>
    </location>
</feature>
<name>A0A0U0RM82_MYCTX</name>
<accession>A0A0U0RM82</accession>